<accession>A0A2V3ID24</accession>
<dbReference type="EMBL" id="NBIV01000398">
    <property type="protein sequence ID" value="PXF39938.1"/>
    <property type="molecule type" value="Genomic_DNA"/>
</dbReference>
<gene>
    <name evidence="2" type="ORF">BWQ96_10356</name>
</gene>
<evidence type="ECO:0000256" key="1">
    <source>
        <dbReference type="SAM" id="MobiDB-lite"/>
    </source>
</evidence>
<sequence>MNDLKTRISTRALFTDATPDSTISIIVLRKSLQSATSDSLRKRDWHERCLPLPTRRRVFVEASEYGTADSILFAPERPNANESHQRVAATEFIKVNQNTCSDVVRHDDDFEVSFIGLSVAQQDYIGDNEMLLCSLARREDHQEVLEYLASSAYSTINSSNSSVDAHKNGTEEDVAVRSDVGKTNERDGVVPIPPKQKTVDLSDLPTALPIRPGDVTFLHFDPETDGHDTGSEPDTFTPIPGTKRLFIQRRGSASTLAEGGNVRDVSIRFTVMEIDKLNEEQLIAIKSLEEVAKSVGKAASSVPILKFISWLLKFANTVGRSALKKVARPDHVMSSDVSFMLAEPEVSSNDGRTIQREEYGNYLRYGYYFFLFSPVDAKLHAQTDASTHNVQLLIKHHGYRAKMANLNEKEYFPLSGVSYVVIKVTRGCSPCDNKQRSEMFARHLGRLTQLLKKYTGTLGSVTAFAVGNAYSETEKKEDHKKSA</sequence>
<dbReference type="AlphaFoldDB" id="A0A2V3ID24"/>
<name>A0A2V3ID24_9FLOR</name>
<protein>
    <submittedName>
        <fullName evidence="2">Uncharacterized protein</fullName>
    </submittedName>
</protein>
<dbReference type="OrthoDB" id="10353572at2759"/>
<evidence type="ECO:0000313" key="3">
    <source>
        <dbReference type="Proteomes" id="UP000247409"/>
    </source>
</evidence>
<comment type="caution">
    <text evidence="2">The sequence shown here is derived from an EMBL/GenBank/DDBJ whole genome shotgun (WGS) entry which is preliminary data.</text>
</comment>
<feature type="region of interest" description="Disordered" evidence="1">
    <location>
        <begin position="158"/>
        <end position="198"/>
    </location>
</feature>
<organism evidence="2 3">
    <name type="scientific">Gracilariopsis chorda</name>
    <dbReference type="NCBI Taxonomy" id="448386"/>
    <lineage>
        <taxon>Eukaryota</taxon>
        <taxon>Rhodophyta</taxon>
        <taxon>Florideophyceae</taxon>
        <taxon>Rhodymeniophycidae</taxon>
        <taxon>Gracilariales</taxon>
        <taxon>Gracilariaceae</taxon>
        <taxon>Gracilariopsis</taxon>
    </lineage>
</organism>
<keyword evidence="3" id="KW-1185">Reference proteome</keyword>
<feature type="compositionally biased region" description="Basic and acidic residues" evidence="1">
    <location>
        <begin position="164"/>
        <end position="188"/>
    </location>
</feature>
<proteinExistence type="predicted"/>
<evidence type="ECO:0000313" key="2">
    <source>
        <dbReference type="EMBL" id="PXF39938.1"/>
    </source>
</evidence>
<reference evidence="2 3" key="1">
    <citation type="journal article" date="2018" name="Mol. Biol. Evol.">
        <title>Analysis of the draft genome of the red seaweed Gracilariopsis chorda provides insights into genome size evolution in Rhodophyta.</title>
        <authorList>
            <person name="Lee J."/>
            <person name="Yang E.C."/>
            <person name="Graf L."/>
            <person name="Yang J.H."/>
            <person name="Qiu H."/>
            <person name="Zel Zion U."/>
            <person name="Chan C.X."/>
            <person name="Stephens T.G."/>
            <person name="Weber A.P.M."/>
            <person name="Boo G.H."/>
            <person name="Boo S.M."/>
            <person name="Kim K.M."/>
            <person name="Shin Y."/>
            <person name="Jung M."/>
            <person name="Lee S.J."/>
            <person name="Yim H.S."/>
            <person name="Lee J.H."/>
            <person name="Bhattacharya D."/>
            <person name="Yoon H.S."/>
        </authorList>
    </citation>
    <scope>NUCLEOTIDE SEQUENCE [LARGE SCALE GENOMIC DNA]</scope>
    <source>
        <strain evidence="2 3">SKKU-2015</strain>
        <tissue evidence="2">Whole body</tissue>
    </source>
</reference>
<dbReference type="Proteomes" id="UP000247409">
    <property type="component" value="Unassembled WGS sequence"/>
</dbReference>